<dbReference type="EMBL" id="OMOH01000011">
    <property type="protein sequence ID" value="SPF69312.1"/>
    <property type="molecule type" value="Genomic_DNA"/>
</dbReference>
<keyword evidence="2" id="KW-1185">Reference proteome</keyword>
<organism evidence="1 2">
    <name type="scientific">Propionibacterium ruminifibrarum</name>
    <dbReference type="NCBI Taxonomy" id="1962131"/>
    <lineage>
        <taxon>Bacteria</taxon>
        <taxon>Bacillati</taxon>
        <taxon>Actinomycetota</taxon>
        <taxon>Actinomycetes</taxon>
        <taxon>Propionibacteriales</taxon>
        <taxon>Propionibacteriaceae</taxon>
        <taxon>Propionibacterium</taxon>
    </lineage>
</organism>
<name>A0A375I389_9ACTN</name>
<protein>
    <submittedName>
        <fullName evidence="1">Uncharacterized protein</fullName>
    </submittedName>
</protein>
<gene>
    <name evidence="1" type="ORF">PROPJV5_2267</name>
</gene>
<evidence type="ECO:0000313" key="1">
    <source>
        <dbReference type="EMBL" id="SPF69312.1"/>
    </source>
</evidence>
<sequence length="161" mass="17979">MNPSYFRIKLARDEALERLCAWNKRPIREEIEVEYAKAVSVAVDENGLWKGVCLYVYENAGWTVFEELSGYHSFVDAEDWKAFAGDDSLVVAGYDEALLSAEFVVIENGTLVKNFTEIEDTPEKNVNQGTGFDEISSWVDVASFVDDDDLAYSGDGAVVIL</sequence>
<proteinExistence type="predicted"/>
<reference evidence="2" key="1">
    <citation type="submission" date="2018-02" db="EMBL/GenBank/DDBJ databases">
        <authorList>
            <person name="Hornung B."/>
        </authorList>
    </citation>
    <scope>NUCLEOTIDE SEQUENCE [LARGE SCALE GENOMIC DNA]</scope>
</reference>
<dbReference type="RefSeq" id="WP_239018482.1">
    <property type="nucleotide sequence ID" value="NZ_OMOH01000011.1"/>
</dbReference>
<dbReference type="Proteomes" id="UP000265962">
    <property type="component" value="Unassembled WGS sequence"/>
</dbReference>
<accession>A0A375I389</accession>
<dbReference type="AlphaFoldDB" id="A0A375I389"/>
<evidence type="ECO:0000313" key="2">
    <source>
        <dbReference type="Proteomes" id="UP000265962"/>
    </source>
</evidence>